<protein>
    <recommendedName>
        <fullName evidence="3">GatB/YqeY domain-containing protein</fullName>
    </recommendedName>
</protein>
<dbReference type="PANTHER" id="PTHR28055">
    <property type="entry name" value="ALTERED INHERITANCE OF MITOCHONDRIA PROTEIN 41, MITOCHONDRIAL"/>
    <property type="match status" value="1"/>
</dbReference>
<comment type="caution">
    <text evidence="1">The sequence shown here is derived from an EMBL/GenBank/DDBJ whole genome shotgun (WGS) entry which is preliminary data.</text>
</comment>
<dbReference type="InterPro" id="IPR042184">
    <property type="entry name" value="YqeY/Aim41_N"/>
</dbReference>
<evidence type="ECO:0000313" key="2">
    <source>
        <dbReference type="Proteomes" id="UP000612808"/>
    </source>
</evidence>
<organism evidence="1 2">
    <name type="scientific">Actinocatenispora rupis</name>
    <dbReference type="NCBI Taxonomy" id="519421"/>
    <lineage>
        <taxon>Bacteria</taxon>
        <taxon>Bacillati</taxon>
        <taxon>Actinomycetota</taxon>
        <taxon>Actinomycetes</taxon>
        <taxon>Micromonosporales</taxon>
        <taxon>Micromonosporaceae</taxon>
        <taxon>Actinocatenispora</taxon>
    </lineage>
</organism>
<dbReference type="AlphaFoldDB" id="A0A8J3NFK0"/>
<evidence type="ECO:0000313" key="1">
    <source>
        <dbReference type="EMBL" id="GID13889.1"/>
    </source>
</evidence>
<dbReference type="Pfam" id="PF09424">
    <property type="entry name" value="YqeY"/>
    <property type="match status" value="1"/>
</dbReference>
<dbReference type="PANTHER" id="PTHR28055:SF1">
    <property type="entry name" value="ALTERED INHERITANCE OF MITOCHONDRIA PROTEIN 41, MITOCHONDRIAL"/>
    <property type="match status" value="1"/>
</dbReference>
<accession>A0A8J3NFK0</accession>
<name>A0A8J3NFK0_9ACTN</name>
<dbReference type="RefSeq" id="WP_203661333.1">
    <property type="nucleotide sequence ID" value="NZ_BAAAZM010000014.1"/>
</dbReference>
<sequence length="151" mass="16430">MSSLSERLRADMTEAMKARDELTRDTLRMTMTAVRNAEVSGDAPRELSDDEVVAVLIKEAKKRREAAEAFDAAGRTESAAKERAEAGVLARYLPAELSDDELAELVRGVLAEGGFTEPRQMGQVMKQVQPKVAGRADGKRVAAEVKRQLAG</sequence>
<dbReference type="InterPro" id="IPR019004">
    <property type="entry name" value="YqeY/Aim41"/>
</dbReference>
<dbReference type="EMBL" id="BOMB01000027">
    <property type="protein sequence ID" value="GID13889.1"/>
    <property type="molecule type" value="Genomic_DNA"/>
</dbReference>
<dbReference type="GO" id="GO:0016884">
    <property type="term" value="F:carbon-nitrogen ligase activity, with glutamine as amido-N-donor"/>
    <property type="evidence" value="ECO:0007669"/>
    <property type="project" value="InterPro"/>
</dbReference>
<dbReference type="InterPro" id="IPR023168">
    <property type="entry name" value="GatB_Yqey_C_2"/>
</dbReference>
<reference evidence="1" key="1">
    <citation type="submission" date="2021-01" db="EMBL/GenBank/DDBJ databases">
        <title>Whole genome shotgun sequence of Actinocatenispora rupis NBRC 107355.</title>
        <authorList>
            <person name="Komaki H."/>
            <person name="Tamura T."/>
        </authorList>
    </citation>
    <scope>NUCLEOTIDE SEQUENCE</scope>
    <source>
        <strain evidence="1">NBRC 107355</strain>
    </source>
</reference>
<proteinExistence type="predicted"/>
<keyword evidence="2" id="KW-1185">Reference proteome</keyword>
<dbReference type="Gene3D" id="1.10.10.410">
    <property type="match status" value="1"/>
</dbReference>
<evidence type="ECO:0008006" key="3">
    <source>
        <dbReference type="Google" id="ProtNLM"/>
    </source>
</evidence>
<gene>
    <name evidence="1" type="ORF">Aru02nite_47780</name>
</gene>
<dbReference type="Proteomes" id="UP000612808">
    <property type="component" value="Unassembled WGS sequence"/>
</dbReference>
<dbReference type="SUPFAM" id="SSF89095">
    <property type="entry name" value="GatB/YqeY motif"/>
    <property type="match status" value="1"/>
</dbReference>
<dbReference type="InterPro" id="IPR003789">
    <property type="entry name" value="Asn/Gln_tRNA_amidoTrase-B-like"/>
</dbReference>
<dbReference type="Gene3D" id="1.10.1510.10">
    <property type="entry name" value="Uncharacterised protein YqeY/AIM41 PF09424, N-terminal domain"/>
    <property type="match status" value="1"/>
</dbReference>